<dbReference type="CDD" id="cd07563">
    <property type="entry name" value="Peptidase_S41_IRBP"/>
    <property type="match status" value="1"/>
</dbReference>
<evidence type="ECO:0000313" key="4">
    <source>
        <dbReference type="Proteomes" id="UP000230000"/>
    </source>
</evidence>
<dbReference type="Pfam" id="PF03572">
    <property type="entry name" value="Peptidase_S41"/>
    <property type="match status" value="1"/>
</dbReference>
<protein>
    <submittedName>
        <fullName evidence="3">Peptidase S41-like protein</fullName>
    </submittedName>
</protein>
<name>A0A2M9CX46_9BACT</name>
<keyword evidence="4" id="KW-1185">Reference proteome</keyword>
<evidence type="ECO:0000259" key="2">
    <source>
        <dbReference type="SMART" id="SM00245"/>
    </source>
</evidence>
<dbReference type="EMBL" id="PGFG01000001">
    <property type="protein sequence ID" value="PJJ76465.1"/>
    <property type="molecule type" value="Genomic_DNA"/>
</dbReference>
<feature type="domain" description="Tail specific protease" evidence="2">
    <location>
        <begin position="208"/>
        <end position="425"/>
    </location>
</feature>
<sequence length="460" mass="51359">MIRRMIVVTALIYASIMVKAQPVFDSAFYANRYNKLFPAFSYNNSTNRQLTAPEKIAGLGKVWSEAKFGFANFDLVPNLNWDSAYMAFIPKVEATKTTTDYYNVLKQFNQLLRDGHSRIMEPLNFFEKTIFSAPLQVRCIEGKAIITALMDNIQPSITIKPGDEIVAIDDVPVQDYIKNKIAPFINFSTPQDSIARIYSRELLSGAANSKIKLTIKDGRGILNDQLLDRTIDLRETSPVTFTWMADSIAYVSINSFGSSKIPEQFDSLFAILSASRGLIIDIRNNRGGNSDNGYEILGRLTDTAFATNQTIFRKYNPAQRSWGNAAFEMERNQFWWKPYKNGTYKKPVVLLTSSFTYSAAEDFTAAFKCMKRGVIIGQKTGGSTGNPLGYSLPGGGVGFVCSKRDLMPDGTEFVGIGISPDIEVMEKISDIKQGIDVALVKGIELIENKNKYGFYETATY</sequence>
<dbReference type="SUPFAM" id="SSF52096">
    <property type="entry name" value="ClpP/crotonase"/>
    <property type="match status" value="1"/>
</dbReference>
<dbReference type="PANTHER" id="PTHR32060">
    <property type="entry name" value="TAIL-SPECIFIC PROTEASE"/>
    <property type="match status" value="1"/>
</dbReference>
<feature type="chain" id="PRO_5014838387" evidence="1">
    <location>
        <begin position="21"/>
        <end position="460"/>
    </location>
</feature>
<dbReference type="GO" id="GO:0008236">
    <property type="term" value="F:serine-type peptidase activity"/>
    <property type="evidence" value="ECO:0007669"/>
    <property type="project" value="InterPro"/>
</dbReference>
<feature type="signal peptide" evidence="1">
    <location>
        <begin position="1"/>
        <end position="20"/>
    </location>
</feature>
<dbReference type="Gene3D" id="3.90.226.10">
    <property type="entry name" value="2-enoyl-CoA Hydratase, Chain A, domain 1"/>
    <property type="match status" value="1"/>
</dbReference>
<dbReference type="RefSeq" id="WP_100314938.1">
    <property type="nucleotide sequence ID" value="NZ_PGFG01000001.1"/>
</dbReference>
<dbReference type="GO" id="GO:0004175">
    <property type="term" value="F:endopeptidase activity"/>
    <property type="evidence" value="ECO:0007669"/>
    <property type="project" value="TreeGrafter"/>
</dbReference>
<dbReference type="OrthoDB" id="5480566at2"/>
<organism evidence="3 4">
    <name type="scientific">Thermoflavifilum aggregans</name>
    <dbReference type="NCBI Taxonomy" id="454188"/>
    <lineage>
        <taxon>Bacteria</taxon>
        <taxon>Pseudomonadati</taxon>
        <taxon>Bacteroidota</taxon>
        <taxon>Chitinophagia</taxon>
        <taxon>Chitinophagales</taxon>
        <taxon>Chitinophagaceae</taxon>
        <taxon>Thermoflavifilum</taxon>
    </lineage>
</organism>
<comment type="caution">
    <text evidence="3">The sequence shown here is derived from an EMBL/GenBank/DDBJ whole genome shotgun (WGS) entry which is preliminary data.</text>
</comment>
<gene>
    <name evidence="3" type="ORF">BXY57_2085</name>
</gene>
<proteinExistence type="predicted"/>
<dbReference type="AlphaFoldDB" id="A0A2M9CX46"/>
<keyword evidence="1" id="KW-0732">Signal</keyword>
<dbReference type="Gene3D" id="3.30.750.44">
    <property type="match status" value="1"/>
</dbReference>
<reference evidence="3 4" key="1">
    <citation type="submission" date="2017-11" db="EMBL/GenBank/DDBJ databases">
        <title>Genomic Encyclopedia of Archaeal and Bacterial Type Strains, Phase II (KMG-II): From Individual Species to Whole Genera.</title>
        <authorList>
            <person name="Goeker M."/>
        </authorList>
    </citation>
    <scope>NUCLEOTIDE SEQUENCE [LARGE SCALE GENOMIC DNA]</scope>
    <source>
        <strain evidence="3 4">DSM 27268</strain>
    </source>
</reference>
<dbReference type="InterPro" id="IPR005151">
    <property type="entry name" value="Tail-specific_protease"/>
</dbReference>
<dbReference type="Proteomes" id="UP000230000">
    <property type="component" value="Unassembled WGS sequence"/>
</dbReference>
<dbReference type="PANTHER" id="PTHR32060:SF22">
    <property type="entry name" value="CARBOXYL-TERMINAL-PROCESSING PEPTIDASE 3, CHLOROPLASTIC"/>
    <property type="match status" value="1"/>
</dbReference>
<dbReference type="GO" id="GO:0006508">
    <property type="term" value="P:proteolysis"/>
    <property type="evidence" value="ECO:0007669"/>
    <property type="project" value="InterPro"/>
</dbReference>
<evidence type="ECO:0000313" key="3">
    <source>
        <dbReference type="EMBL" id="PJJ76465.1"/>
    </source>
</evidence>
<evidence type="ECO:0000256" key="1">
    <source>
        <dbReference type="SAM" id="SignalP"/>
    </source>
</evidence>
<dbReference type="InterPro" id="IPR029045">
    <property type="entry name" value="ClpP/crotonase-like_dom_sf"/>
</dbReference>
<dbReference type="SMART" id="SM00245">
    <property type="entry name" value="TSPc"/>
    <property type="match status" value="1"/>
</dbReference>
<accession>A0A2M9CX46</accession>